<dbReference type="SUPFAM" id="SSF56601">
    <property type="entry name" value="beta-lactamase/transpeptidase-like"/>
    <property type="match status" value="1"/>
</dbReference>
<evidence type="ECO:0008006" key="3">
    <source>
        <dbReference type="Google" id="ProtNLM"/>
    </source>
</evidence>
<proteinExistence type="predicted"/>
<dbReference type="EMBL" id="BMVP01000004">
    <property type="protein sequence ID" value="GHB57576.1"/>
    <property type="molecule type" value="Genomic_DNA"/>
</dbReference>
<reference evidence="2" key="1">
    <citation type="journal article" date="2019" name="Int. J. Syst. Evol. Microbiol.">
        <title>The Global Catalogue of Microorganisms (GCM) 10K type strain sequencing project: providing services to taxonomists for standard genome sequencing and annotation.</title>
        <authorList>
            <consortium name="The Broad Institute Genomics Platform"/>
            <consortium name="The Broad Institute Genome Sequencing Center for Infectious Disease"/>
            <person name="Wu L."/>
            <person name="Ma J."/>
        </authorList>
    </citation>
    <scope>NUCLEOTIDE SEQUENCE [LARGE SCALE GENOMIC DNA]</scope>
    <source>
        <strain evidence="2">JCM 4738</strain>
    </source>
</reference>
<dbReference type="Proteomes" id="UP000642673">
    <property type="component" value="Unassembled WGS sequence"/>
</dbReference>
<evidence type="ECO:0000313" key="1">
    <source>
        <dbReference type="EMBL" id="GHB57576.1"/>
    </source>
</evidence>
<keyword evidence="2" id="KW-1185">Reference proteome</keyword>
<sequence length="234" mass="24190">MGDMTLRSGQAGAGGLAEAAGSGAVWAVGGPDGVQDAGGDQDRALDVSGLAAVLALWPVIGSLVAQGELALHTPLNAYGAEAPDGSTAHHLLTRPGGVPVLTRFAEHLCGGPLAEYATARIWRPLGMTRTRLTGATLHTTAADLARFLRHLLSTADHPIARAWTAESLRIRTGELTPARGLLWRPAPSGVWSHGDGPALWISPTRRRWAVLVPASPGGPPPTAFREAAFAGPLP</sequence>
<protein>
    <recommendedName>
        <fullName evidence="3">Beta-lactamase</fullName>
    </recommendedName>
</protein>
<name>A0ABQ3ESL0_9ACTN</name>
<dbReference type="InterPro" id="IPR012338">
    <property type="entry name" value="Beta-lactam/transpept-like"/>
</dbReference>
<accession>A0ABQ3ESL0</accession>
<evidence type="ECO:0000313" key="2">
    <source>
        <dbReference type="Proteomes" id="UP000642673"/>
    </source>
</evidence>
<dbReference type="Gene3D" id="3.40.710.10">
    <property type="entry name" value="DD-peptidase/beta-lactamase superfamily"/>
    <property type="match status" value="1"/>
</dbReference>
<gene>
    <name evidence="1" type="ORF">GCM10010347_29650</name>
</gene>
<organism evidence="1 2">
    <name type="scientific">Streptomyces cirratus</name>
    <dbReference type="NCBI Taxonomy" id="68187"/>
    <lineage>
        <taxon>Bacteria</taxon>
        <taxon>Bacillati</taxon>
        <taxon>Actinomycetota</taxon>
        <taxon>Actinomycetes</taxon>
        <taxon>Kitasatosporales</taxon>
        <taxon>Streptomycetaceae</taxon>
        <taxon>Streptomyces</taxon>
    </lineage>
</organism>
<comment type="caution">
    <text evidence="1">The sequence shown here is derived from an EMBL/GenBank/DDBJ whole genome shotgun (WGS) entry which is preliminary data.</text>
</comment>